<keyword evidence="1" id="KW-1133">Transmembrane helix</keyword>
<name>A0ABS4K8J7_9CLOT</name>
<evidence type="ECO:0000313" key="4">
    <source>
        <dbReference type="Proteomes" id="UP001519308"/>
    </source>
</evidence>
<evidence type="ECO:0000313" key="3">
    <source>
        <dbReference type="EMBL" id="MBP2024095.1"/>
    </source>
</evidence>
<dbReference type="EMBL" id="JAGGLL010000049">
    <property type="protein sequence ID" value="MBP2024095.1"/>
    <property type="molecule type" value="Genomic_DNA"/>
</dbReference>
<organism evidence="3 4">
    <name type="scientific">Clostridium punense</name>
    <dbReference type="NCBI Taxonomy" id="1054297"/>
    <lineage>
        <taxon>Bacteria</taxon>
        <taxon>Bacillati</taxon>
        <taxon>Bacillota</taxon>
        <taxon>Clostridia</taxon>
        <taxon>Eubacteriales</taxon>
        <taxon>Clostridiaceae</taxon>
        <taxon>Clostridium</taxon>
    </lineage>
</organism>
<reference evidence="3 4" key="1">
    <citation type="submission" date="2021-03" db="EMBL/GenBank/DDBJ databases">
        <title>Genomic Encyclopedia of Type Strains, Phase IV (KMG-IV): sequencing the most valuable type-strain genomes for metagenomic binning, comparative biology and taxonomic classification.</title>
        <authorList>
            <person name="Goeker M."/>
        </authorList>
    </citation>
    <scope>NUCLEOTIDE SEQUENCE [LARGE SCALE GENOMIC DNA]</scope>
    <source>
        <strain evidence="3 4">DSM 28650</strain>
    </source>
</reference>
<dbReference type="RefSeq" id="WP_021282650.1">
    <property type="nucleotide sequence ID" value="NZ_JAGGLL010000049.1"/>
</dbReference>
<keyword evidence="1" id="KW-0812">Transmembrane</keyword>
<evidence type="ECO:0000259" key="2">
    <source>
        <dbReference type="Pfam" id="PF13786"/>
    </source>
</evidence>
<protein>
    <recommendedName>
        <fullName evidence="2">DUF4179 domain-containing protein</fullName>
    </recommendedName>
</protein>
<keyword evidence="1" id="KW-0472">Membrane</keyword>
<accession>A0ABS4K8J7</accession>
<feature type="domain" description="DUF4179" evidence="2">
    <location>
        <begin position="46"/>
        <end position="130"/>
    </location>
</feature>
<evidence type="ECO:0000256" key="1">
    <source>
        <dbReference type="SAM" id="Phobius"/>
    </source>
</evidence>
<feature type="transmembrane region" description="Helical" evidence="1">
    <location>
        <begin position="42"/>
        <end position="62"/>
    </location>
</feature>
<comment type="caution">
    <text evidence="3">The sequence shown here is derived from an EMBL/GenBank/DDBJ whole genome shotgun (WGS) entry which is preliminary data.</text>
</comment>
<proteinExistence type="predicted"/>
<sequence length="434" mass="48924">MGNEFLKDGMDKYEAIQVPEELEKTLRNTLRRNSKARSIIKVNKGVAGIAAALIAFVILVNLSSNVAYGLNQVPIVNKLVKLVTLDKGIKNIVSKGKIQQVNVKAEDNGAKVVVNSVAGDNLKLWIDYDLRGDNLIIGEVKFKDSSTDIELPWFSYMPKDGESLIEVSMDRLVKKFNIELQVYKHDALFDMTSASFHELDEKAQQELKEKFEKNKVATLTVPIMLDEKIFKNDLNTLVLDDKEVKTKIGIKRIEKLELSEARSRVFSSLISEEYDMIKVVNPKLIDESGKEYSYPISYENLAVDNRLVMDLVGGINSINGLTFKCDGIEYVNKKDKYLTIDLKNEKVEDNSLGVKLIEIQGNKITLNSSQKNIQFSLQAENENGENLEFKGMHMSHGSGNQELDFMQLKGSKIILKVEKIEGCVTEGFKMKLVE</sequence>
<dbReference type="Pfam" id="PF13786">
    <property type="entry name" value="DUF4179"/>
    <property type="match status" value="1"/>
</dbReference>
<keyword evidence="4" id="KW-1185">Reference proteome</keyword>
<gene>
    <name evidence="3" type="ORF">J2Z44_003950</name>
</gene>
<dbReference type="Proteomes" id="UP001519308">
    <property type="component" value="Unassembled WGS sequence"/>
</dbReference>
<dbReference type="InterPro" id="IPR025436">
    <property type="entry name" value="DUF4179"/>
</dbReference>